<comment type="caution">
    <text evidence="2">The sequence shown here is derived from an EMBL/GenBank/DDBJ whole genome shotgun (WGS) entry which is preliminary data.</text>
</comment>
<feature type="compositionally biased region" description="Polar residues" evidence="1">
    <location>
        <begin position="699"/>
        <end position="715"/>
    </location>
</feature>
<feature type="region of interest" description="Disordered" evidence="1">
    <location>
        <begin position="1738"/>
        <end position="1763"/>
    </location>
</feature>
<dbReference type="OrthoDB" id="515596at2759"/>
<sequence>MFAEGTVEMVERKEAKEEVDLPSIVLKESRWLDLDLPSAVLEPVHVLLRLQEERLPVGEKEHDTYIGKGTVVDGHLKSWKSTIHLDRMLFHLDGRQCNALLGIVNAVMIDVTGCDLAFQLGPPSALQGDSETGQGWASLGNSGWVKSVLWRALANVRVRVNNLVCKYRMEGAVASLSCESLTVESAGEDWQKGFVSPEKGLRKVFSVRNLTLCLDKVDRSAFNGVAAYQGDWLALTAYHVNLELPLSSVAVARDEATIVVETLKATLLGSRFECSGGNSDKHGIVMRSGMTRPEVKNKQTGQWPDNDQLSDERWRKTSLEVPLTQLYINSVTVQLLAGMESSWLAGSRREGAWRPHKKGGDLPKTSQGSLSRAVGDCHEVLLQMSSIRVIAVVCEDQMPGAPNDKGVEIGLHMPGCCQGMADSSELHSDAYGRLRACRDPALWIEFQGVSGILRLENSPASVHKQCATAPTRLAEVSRVSNECLPIVLDCPLSRCGSEGALNKISWNADLRISLAETGVACFEGDVSDELYEGERERVREERRWVEKSDLHQLGGSAISIQSVHWTMTRDWQESEQCDVGSAAEMPSTGDQAYKRVDQETQDGAIFRVHEIKDAVELIVPELMASFSKDQYLVLLRFVFCLSAQLRRLPSESRQMNCQSKGNEHKVPSASTTSPIRTTSGDKSAAHGSECANDGVGMHTPTSESHPLPSASMTLTKCRSRRTARIQLCKLSAEMELWRESQGTDSASSSLLLLAAQDLVMDDVTSSGYGKMKRRRASLESAGTVPSVSEILEPIGWRGKLADDLYKHAHVFEMSLSHFEMNTRRTYNRRQCSASAGSGGGLQKNERMGMTMPDAGDEGSDFGVDEDLSCGDRGHIWDSCRSYSVVCPLVVDGNASASGIPQKSQILSLSWESGICEMDQAEVTIGPLDYQVDPQLLEELITVVWERRRCGCPLCGVDTFPVSVNARVICGPCRICTVSSLEGLGCRRGGNRRGDADVVGLFLTVEHCVGILHNTLASDVRRWAGVHALAESVPGDTQVKGGAGTMAFPEPATVIGACQSDRDCANVNDGKVSEENQLIPTIVPGSALKVQNFEFSVIGTSASVMGPGLSIPALVIDHADLHVGGTVSGNPVPITIHLDVGHLGIQVCPLTAQLITNVLLALGSSWGKTASMRMACAGPVMPTDDLRSGIFMRAEGGQQRAGKGEVMWADTRHLPQNHVPGGNHLHLSGQQQPMGGVSQHGWITWRYPFERHVGLVTITGSLRKEMKVASSDVTRDESRSLTMIYLQLSAFDRTLGRFVEAAPLAIACIEDWQRIVISTSRPISAEEWLLSWAIQVDRRMPGSERGDCAETGQGSGFVTAIEILKMVEVNPTTATYDQKVWDGTAVVPFLRMDLKAQYMQVAFMERPEQGEALEVIQIQGQGVKVDFLMWSPLVWRMLYTGMMKGEFLHRACGTYETAVEPCHLSSVLEMRVIETSMEVAEPASIPLSSTGGSQTTVPWTAEGQGVGDHSRPMEIGSDEILPTKEGFRIRVNVDGEMSIRVQDAAIVEVQRMVGLCSRQRNNVQSPGNTAITSSGWKGNGSLGYTVKNECPVDIVFGQDGTREGVLLKAETSCSYTWAVPPSLHPSGRTSLRIRIAEPLFESGIAGGKDICRSERRDANSMNQSSWSPPFSIDDEGVVHRGMPLGTEGVVGVVIEVRRGPRMMVSVVIKPGQRIVNHTASTLLVKLRGFLPTEHPRKLASEPKSIRNEGIGPTGKRKAFTVTGQGSPESCFMQRPLFQMDERVIEVPSHSEESGSKKNCTRVLCLIPGPSLQRLQVNAGGHAVQGIADKGCTKPQLSFCLGGDGMWSKWVDLPEFTGVSQISTLLVSTEKVVEWDTTVGNESDEVPAGPNFLWCQMSFLNAPVNKELTVMVWPPFLIHNALYQDLEARTGSQGGQQSSIRAVRHGRKVPLAVTASGVQYLSVRIMHESGERSSGISALDTDLGSLNSPNYRNTSKMRSPFLYGVQDQHVTERGRATAGLWSLSLRLLVWKQKAGQKQKKGADQVMLLVPGLGDHKMLSLTMGGRNHQKVPVILTARLLQKGIPCVVLSFLPQAVIHNHLPVPIRITTDANISLGLATEVDPASKALFNWRETEDERHGSRTCMAKIALVFSAQRKSPLYSAPEDGWPISGATARPTLGEEERQQPLASVWWLSPVNLEAKNLTCASTIVANQEYRVVVRTTFESFGDYATSDAETLRCCHVAVYPWAVVSNMSKRDLYVGVGHLVGLCEPGSSLRSSVFLSRAGAHMIPVMTLGCGNQLPEEGSDEWQGLENNPRGLAACGSELFRLAIPGGTHAMSPAAAPVSSKDEEIPLVRHHVDEDSAITLNKGDGRGRTVTMMGPWSAPFVASSQICRQRVLLTAPDGEGAGHDVMLTCTAVYADAQVHLIMYEDPFPLVTVTNGLDLPVEVCCSETRKVQPDRAVIVRPRSSVDCDWEIGESSTDRAEDNPMCGHSRRSQRGEWEEVEDGEGNEAWKVCRDDRVTFEEELDEEMWLHMKKGPKRGSIFFRVHGEEWLPPIELSEAMVRRHRILVGKHQECFLLVEVSRAGPTYSVEIRQQRESEENCASSSRRGNILVDSSDAGRNRWVEGRKTEPAAKKTPVDNVHVDVYIEALRIRMCDDERSIFRGWEMEYAQVRKGRMTDTEGGGSGGDSSTEIAVMSVDGVHVSITRQMVGGAVQMQALTSGALYHPLFTVVSLNASAQTIQLDSFLPNSEMPVVLTTEFMPTKRPVKVDTGTVEPPGFYLAFEACGPPQPSGEGGFDAQRLQWWIHHIRLSLKPLMLNVDDELIALIERLQRHYSDRSVQRLTRTGVEGSHPVGDGNANEGGNICVASDREEADDAEAQHYAKHGWEKGEEMIRKDGSPDMSAAPERYQDFTFVEPRLFIGEVRIEEVSLLVTLRISRPVVLGTHRSPVILSRLHIVDVLHPPAVIFRSVLARYVLEILYNMPSVLGSLELLFNPTGLVKSIHAGLRDLVRMPLQEGRAGLPGFLYGLGRGGVSLVSHMSLWSLTSIAGFSSALSLILDRACYDDGMKLDRSLIAAAVGRGKGKGAPHRHLSHRRLVGLGIATGLAGLGQGIARGVSGVVTAPLKGAARGGGSGLILGVGKGLLGAIAGPVSGALQLVAQTSNGIIGARGMPMPWSARRQQALVESEDDSAGDDSAMGASSGRWRSVREEWSGIRARYLSRSSRWRLARIVLGNDSERYHSDVEVFSAVVTGGTRLSPRHLARPLLVLTSTALYALECRGCAVVAQLPLTGLEVDEDPVEMVLTIAAGEEGQSRGTVVQADRIFSGNGEEEEDEGDDEREGEKFSSQQWPVQLYVTLDRFAWTAWLPGLRRLVTACRRS</sequence>
<protein>
    <submittedName>
        <fullName evidence="2">Uncharacterized protein</fullName>
    </submittedName>
</protein>
<accession>A0A388LFT4</accession>
<name>A0A388LFT4_CHABU</name>
<organism evidence="2 3">
    <name type="scientific">Chara braunii</name>
    <name type="common">Braun's stonewort</name>
    <dbReference type="NCBI Taxonomy" id="69332"/>
    <lineage>
        <taxon>Eukaryota</taxon>
        <taxon>Viridiplantae</taxon>
        <taxon>Streptophyta</taxon>
        <taxon>Charophyceae</taxon>
        <taxon>Charales</taxon>
        <taxon>Characeae</taxon>
        <taxon>Chara</taxon>
    </lineage>
</organism>
<feature type="compositionally biased region" description="Polar residues" evidence="1">
    <location>
        <begin position="651"/>
        <end position="660"/>
    </location>
</feature>
<feature type="region of interest" description="Disordered" evidence="1">
    <location>
        <begin position="349"/>
        <end position="370"/>
    </location>
</feature>
<evidence type="ECO:0000313" key="2">
    <source>
        <dbReference type="EMBL" id="GBG81180.1"/>
    </source>
</evidence>
<dbReference type="Gramene" id="GBG81180">
    <property type="protein sequence ID" value="GBG81180"/>
    <property type="gene ID" value="CBR_g31856"/>
</dbReference>
<dbReference type="Proteomes" id="UP000265515">
    <property type="component" value="Unassembled WGS sequence"/>
</dbReference>
<feature type="compositionally biased region" description="Acidic residues" evidence="1">
    <location>
        <begin position="3329"/>
        <end position="3340"/>
    </location>
</feature>
<feature type="compositionally biased region" description="Polar residues" evidence="1">
    <location>
        <begin position="668"/>
        <end position="681"/>
    </location>
</feature>
<dbReference type="OMA" id="CKYRMEG"/>
<dbReference type="PANTHER" id="PTHR12517:SF0">
    <property type="entry name" value="INTERMEMBRANE LIPID TRANSFER PROTEIN VPS13B"/>
    <property type="match status" value="1"/>
</dbReference>
<proteinExistence type="predicted"/>
<dbReference type="PANTHER" id="PTHR12517">
    <property type="entry name" value="VACUOLAR PROTEIN SORTING-ASSOCIATED PROTEIN 13B"/>
    <property type="match status" value="1"/>
</dbReference>
<reference evidence="2 3" key="1">
    <citation type="journal article" date="2018" name="Cell">
        <title>The Chara Genome: Secondary Complexity and Implications for Plant Terrestrialization.</title>
        <authorList>
            <person name="Nishiyama T."/>
            <person name="Sakayama H."/>
            <person name="Vries J.D."/>
            <person name="Buschmann H."/>
            <person name="Saint-Marcoux D."/>
            <person name="Ullrich K.K."/>
            <person name="Haas F.B."/>
            <person name="Vanderstraeten L."/>
            <person name="Becker D."/>
            <person name="Lang D."/>
            <person name="Vosolsobe S."/>
            <person name="Rombauts S."/>
            <person name="Wilhelmsson P.K.I."/>
            <person name="Janitza P."/>
            <person name="Kern R."/>
            <person name="Heyl A."/>
            <person name="Rumpler F."/>
            <person name="Villalobos L.I.A.C."/>
            <person name="Clay J.M."/>
            <person name="Skokan R."/>
            <person name="Toyoda A."/>
            <person name="Suzuki Y."/>
            <person name="Kagoshima H."/>
            <person name="Schijlen E."/>
            <person name="Tajeshwar N."/>
            <person name="Catarino B."/>
            <person name="Hetherington A.J."/>
            <person name="Saltykova A."/>
            <person name="Bonnot C."/>
            <person name="Breuninger H."/>
            <person name="Symeonidi A."/>
            <person name="Radhakrishnan G.V."/>
            <person name="Van Nieuwerburgh F."/>
            <person name="Deforce D."/>
            <person name="Chang C."/>
            <person name="Karol K.G."/>
            <person name="Hedrich R."/>
            <person name="Ulvskov P."/>
            <person name="Glockner G."/>
            <person name="Delwiche C.F."/>
            <person name="Petrasek J."/>
            <person name="Van de Peer Y."/>
            <person name="Friml J."/>
            <person name="Beilby M."/>
            <person name="Dolan L."/>
            <person name="Kohara Y."/>
            <person name="Sugano S."/>
            <person name="Fujiyama A."/>
            <person name="Delaux P.-M."/>
            <person name="Quint M."/>
            <person name="TheiBen G."/>
            <person name="Hagemann M."/>
            <person name="Harholt J."/>
            <person name="Dunand C."/>
            <person name="Zachgo S."/>
            <person name="Langdale J."/>
            <person name="Maumus F."/>
            <person name="Straeten D.V.D."/>
            <person name="Gould S.B."/>
            <person name="Rensing S.A."/>
        </authorList>
    </citation>
    <scope>NUCLEOTIDE SEQUENCE [LARGE SCALE GENOMIC DNA]</scope>
    <source>
        <strain evidence="2 3">S276</strain>
    </source>
</reference>
<feature type="region of interest" description="Disordered" evidence="1">
    <location>
        <begin position="2479"/>
        <end position="2502"/>
    </location>
</feature>
<dbReference type="STRING" id="69332.A0A388LFT4"/>
<feature type="region of interest" description="Disordered" evidence="1">
    <location>
        <begin position="651"/>
        <end position="715"/>
    </location>
</feature>
<feature type="compositionally biased region" description="Basic and acidic residues" evidence="1">
    <location>
        <begin position="349"/>
        <end position="361"/>
    </location>
</feature>
<gene>
    <name evidence="2" type="ORF">CBR_g31856</name>
</gene>
<feature type="region of interest" description="Disordered" evidence="1">
    <location>
        <begin position="3323"/>
        <end position="3346"/>
    </location>
</feature>
<keyword evidence="3" id="KW-1185">Reference proteome</keyword>
<evidence type="ECO:0000256" key="1">
    <source>
        <dbReference type="SAM" id="MobiDB-lite"/>
    </source>
</evidence>
<evidence type="ECO:0000313" key="3">
    <source>
        <dbReference type="Proteomes" id="UP000265515"/>
    </source>
</evidence>
<dbReference type="InterPro" id="IPR039782">
    <property type="entry name" value="VPS13B"/>
</dbReference>
<dbReference type="EMBL" id="BFEA01000366">
    <property type="protein sequence ID" value="GBG81180.1"/>
    <property type="molecule type" value="Genomic_DNA"/>
</dbReference>